<proteinExistence type="predicted"/>
<dbReference type="EMBL" id="GBRH01281797">
    <property type="protein sequence ID" value="JAD16098.1"/>
    <property type="molecule type" value="Transcribed_RNA"/>
</dbReference>
<sequence>MPKHASAALGRAVAPRRSSASPWVPRIAVPCTSSPRVAPSRRVGIAGRPRRPGRCHPAARRHAPRCQAPAPCPCTTSLRHTGHRRDPTVTCPALESRHRAEEGVIAV</sequence>
<protein>
    <submittedName>
        <fullName evidence="2">Uncharacterized protein</fullName>
    </submittedName>
</protein>
<reference evidence="2" key="1">
    <citation type="submission" date="2014-09" db="EMBL/GenBank/DDBJ databases">
        <authorList>
            <person name="Magalhaes I.L.F."/>
            <person name="Oliveira U."/>
            <person name="Santos F.R."/>
            <person name="Vidigal T.H.D.A."/>
            <person name="Brescovit A.D."/>
            <person name="Santos A.J."/>
        </authorList>
    </citation>
    <scope>NUCLEOTIDE SEQUENCE</scope>
    <source>
        <tissue evidence="2">Shoot tissue taken approximately 20 cm above the soil surface</tissue>
    </source>
</reference>
<feature type="compositionally biased region" description="Basic residues" evidence="1">
    <location>
        <begin position="48"/>
        <end position="64"/>
    </location>
</feature>
<reference evidence="2" key="2">
    <citation type="journal article" date="2015" name="Data Brief">
        <title>Shoot transcriptome of the giant reed, Arundo donax.</title>
        <authorList>
            <person name="Barrero R.A."/>
            <person name="Guerrero F.D."/>
            <person name="Moolhuijzen P."/>
            <person name="Goolsby J.A."/>
            <person name="Tidwell J."/>
            <person name="Bellgard S.E."/>
            <person name="Bellgard M.I."/>
        </authorList>
    </citation>
    <scope>NUCLEOTIDE SEQUENCE</scope>
    <source>
        <tissue evidence="2">Shoot tissue taken approximately 20 cm above the soil surface</tissue>
    </source>
</reference>
<feature type="region of interest" description="Disordered" evidence="1">
    <location>
        <begin position="1"/>
        <end position="21"/>
    </location>
</feature>
<accession>A0A0A8XTP9</accession>
<feature type="region of interest" description="Disordered" evidence="1">
    <location>
        <begin position="34"/>
        <end position="70"/>
    </location>
</feature>
<dbReference type="AlphaFoldDB" id="A0A0A8XTP9"/>
<evidence type="ECO:0000313" key="2">
    <source>
        <dbReference type="EMBL" id="JAD16098.1"/>
    </source>
</evidence>
<evidence type="ECO:0000256" key="1">
    <source>
        <dbReference type="SAM" id="MobiDB-lite"/>
    </source>
</evidence>
<name>A0A0A8XTP9_ARUDO</name>
<organism evidence="2">
    <name type="scientific">Arundo donax</name>
    <name type="common">Giant reed</name>
    <name type="synonym">Donax arundinaceus</name>
    <dbReference type="NCBI Taxonomy" id="35708"/>
    <lineage>
        <taxon>Eukaryota</taxon>
        <taxon>Viridiplantae</taxon>
        <taxon>Streptophyta</taxon>
        <taxon>Embryophyta</taxon>
        <taxon>Tracheophyta</taxon>
        <taxon>Spermatophyta</taxon>
        <taxon>Magnoliopsida</taxon>
        <taxon>Liliopsida</taxon>
        <taxon>Poales</taxon>
        <taxon>Poaceae</taxon>
        <taxon>PACMAD clade</taxon>
        <taxon>Arundinoideae</taxon>
        <taxon>Arundineae</taxon>
        <taxon>Arundo</taxon>
    </lineage>
</organism>